<gene>
    <name evidence="2" type="ORF">FF011L_36650</name>
</gene>
<protein>
    <submittedName>
        <fullName evidence="2">Uncharacterized protein</fullName>
    </submittedName>
</protein>
<sequence length="363" mass="42111">MLSCVGPGTAKTHGDRLVRNPFRVFRVFRGCSFDRASQLHLEQPRKTQKTRKDNAPFQQGRLLSCAEPRTAKSHWAHLVRNPFRVFRVFRGCSSDRASQLHSERPRKTQKTRKDNAPFQQGRLLSCVEPRTAKSHWDRLVRNPFRVFCVFRGCSSDRASQLHSERPRKTQKTRKGNAPFQQGRLLSCVGPGTAKPHWDHLVRNPFRVFRVFRGCSFDRASQLDSEQPGKTQKTRKDNAPFQQGRLLSCVEPRTSKSHLDHLVRNPFRVFRVFRGCSVDRASQLHSEQPRKTQKTRKDNAPFQQGRLLSCAEPRTAKSHWAHLVRNPFRVFRVFRGGSFDRASQLPLEQPRKTQKTRKDNAPFQ</sequence>
<name>A0A517MJ22_9BACT</name>
<dbReference type="KEGG" id="rml:FF011L_36650"/>
<feature type="region of interest" description="Disordered" evidence="1">
    <location>
        <begin position="280"/>
        <end position="301"/>
    </location>
</feature>
<dbReference type="Proteomes" id="UP000320672">
    <property type="component" value="Chromosome"/>
</dbReference>
<keyword evidence="3" id="KW-1185">Reference proteome</keyword>
<feature type="compositionally biased region" description="Basic and acidic residues" evidence="1">
    <location>
        <begin position="286"/>
        <end position="298"/>
    </location>
</feature>
<feature type="region of interest" description="Disordered" evidence="1">
    <location>
        <begin position="221"/>
        <end position="242"/>
    </location>
</feature>
<feature type="region of interest" description="Disordered" evidence="1">
    <location>
        <begin position="159"/>
        <end position="182"/>
    </location>
</feature>
<proteinExistence type="predicted"/>
<evidence type="ECO:0000256" key="1">
    <source>
        <dbReference type="SAM" id="MobiDB-lite"/>
    </source>
</evidence>
<dbReference type="AlphaFoldDB" id="A0A517MJ22"/>
<accession>A0A517MJ22</accession>
<reference evidence="2 3" key="1">
    <citation type="submission" date="2019-02" db="EMBL/GenBank/DDBJ databases">
        <title>Deep-cultivation of Planctomycetes and their phenomic and genomic characterization uncovers novel biology.</title>
        <authorList>
            <person name="Wiegand S."/>
            <person name="Jogler M."/>
            <person name="Boedeker C."/>
            <person name="Pinto D."/>
            <person name="Vollmers J."/>
            <person name="Rivas-Marin E."/>
            <person name="Kohn T."/>
            <person name="Peeters S.H."/>
            <person name="Heuer A."/>
            <person name="Rast P."/>
            <person name="Oberbeckmann S."/>
            <person name="Bunk B."/>
            <person name="Jeske O."/>
            <person name="Meyerdierks A."/>
            <person name="Storesund J.E."/>
            <person name="Kallscheuer N."/>
            <person name="Luecker S."/>
            <person name="Lage O.M."/>
            <person name="Pohl T."/>
            <person name="Merkel B.J."/>
            <person name="Hornburger P."/>
            <person name="Mueller R.-W."/>
            <person name="Bruemmer F."/>
            <person name="Labrenz M."/>
            <person name="Spormann A.M."/>
            <person name="Op den Camp H."/>
            <person name="Overmann J."/>
            <person name="Amann R."/>
            <person name="Jetten M.S.M."/>
            <person name="Mascher T."/>
            <person name="Medema M.H."/>
            <person name="Devos D.P."/>
            <person name="Kaster A.-K."/>
            <person name="Ovreas L."/>
            <person name="Rohde M."/>
            <person name="Galperin M.Y."/>
            <person name="Jogler C."/>
        </authorList>
    </citation>
    <scope>NUCLEOTIDE SEQUENCE [LARGE SCALE GENOMIC DNA]</scope>
    <source>
        <strain evidence="2 3">FF011L</strain>
    </source>
</reference>
<evidence type="ECO:0000313" key="3">
    <source>
        <dbReference type="Proteomes" id="UP000320672"/>
    </source>
</evidence>
<feature type="region of interest" description="Disordered" evidence="1">
    <location>
        <begin position="343"/>
        <end position="363"/>
    </location>
</feature>
<feature type="compositionally biased region" description="Polar residues" evidence="1">
    <location>
        <begin position="221"/>
        <end position="230"/>
    </location>
</feature>
<organism evidence="2 3">
    <name type="scientific">Roseimaritima multifibrata</name>
    <dbReference type="NCBI Taxonomy" id="1930274"/>
    <lineage>
        <taxon>Bacteria</taxon>
        <taxon>Pseudomonadati</taxon>
        <taxon>Planctomycetota</taxon>
        <taxon>Planctomycetia</taxon>
        <taxon>Pirellulales</taxon>
        <taxon>Pirellulaceae</taxon>
        <taxon>Roseimaritima</taxon>
    </lineage>
</organism>
<dbReference type="EMBL" id="CP036262">
    <property type="protein sequence ID" value="QDS94883.1"/>
    <property type="molecule type" value="Genomic_DNA"/>
</dbReference>
<evidence type="ECO:0000313" key="2">
    <source>
        <dbReference type="EMBL" id="QDS94883.1"/>
    </source>
</evidence>